<dbReference type="Gene3D" id="3.90.1150.10">
    <property type="entry name" value="Aspartate Aminotransferase, domain 1"/>
    <property type="match status" value="1"/>
</dbReference>
<proteinExistence type="inferred from homology"/>
<evidence type="ECO:0000313" key="6">
    <source>
        <dbReference type="EMBL" id="MSS44351.1"/>
    </source>
</evidence>
<dbReference type="RefSeq" id="WP_154485020.1">
    <property type="nucleotide sequence ID" value="NZ_VULR01000023.1"/>
</dbReference>
<accession>A0A844FK83</accession>
<feature type="active site" description="Proton acceptor" evidence="3">
    <location>
        <position position="181"/>
    </location>
</feature>
<dbReference type="Pfam" id="PF01041">
    <property type="entry name" value="DegT_DnrJ_EryC1"/>
    <property type="match status" value="1"/>
</dbReference>
<dbReference type="PANTHER" id="PTHR30244:SF39">
    <property type="entry name" value="BLR3650 PROTEIN"/>
    <property type="match status" value="1"/>
</dbReference>
<gene>
    <name evidence="6" type="ORF">FYJ27_11635</name>
</gene>
<dbReference type="InterPro" id="IPR015424">
    <property type="entry name" value="PyrdxlP-dep_Trfase"/>
</dbReference>
<keyword evidence="1 4" id="KW-0663">Pyridoxal phosphate</keyword>
<evidence type="ECO:0000256" key="5">
    <source>
        <dbReference type="RuleBase" id="RU004508"/>
    </source>
</evidence>
<dbReference type="GO" id="GO:0008483">
    <property type="term" value="F:transaminase activity"/>
    <property type="evidence" value="ECO:0007669"/>
    <property type="project" value="UniProtKB-KW"/>
</dbReference>
<organism evidence="6 7">
    <name type="scientific">Anaerosalibacter bizertensis</name>
    <dbReference type="NCBI Taxonomy" id="932217"/>
    <lineage>
        <taxon>Bacteria</taxon>
        <taxon>Bacillati</taxon>
        <taxon>Bacillota</taxon>
        <taxon>Tissierellia</taxon>
        <taxon>Tissierellales</taxon>
        <taxon>Sporanaerobacteraceae</taxon>
        <taxon>Anaerosalibacter</taxon>
    </lineage>
</organism>
<sequence length="372" mass="42011">MKVNLSGPDITQKEIDAVVEVMESGMLSIGPKIEEFEEKFKELLGVKHAIGVNSGTSGLHLLIKAMDIGEGDEVITTPFSFVSSTNCILFERATPVFVDIDPKTFNIDIDKIEEKITDKTKAILPVDVFGQPLNMIKLRKLADKYGLKIIEDSCEAIGSEYKGVKAGQLADGAVFAFYPNKQITTGEGGMIVTNDDHIAEMCRSMRSQGRAITGFWLHHERLGYNYRLSELHSALGVVQMERLDEILDKRNKVAEMYNKKLINIEGVNIPYIHPNVTRMSWFVYVIQVDKGIDREKVMDYLKENGVGCRPYFTPIHIQPYIKEMMGVEGEDYPITYDIGNRSIALPFYNNLKEEEIDYVVEKIKEAIANQNI</sequence>
<protein>
    <submittedName>
        <fullName evidence="6">DegT/DnrJ/EryC1/StrS family aminotransferase</fullName>
    </submittedName>
</protein>
<feature type="modified residue" description="N6-(pyridoxal phosphate)lysine" evidence="4">
    <location>
        <position position="181"/>
    </location>
</feature>
<dbReference type="FunFam" id="3.40.640.10:FF:000089">
    <property type="entry name" value="Aminotransferase, DegT/DnrJ/EryC1/StrS family"/>
    <property type="match status" value="1"/>
</dbReference>
<dbReference type="GO" id="GO:0030170">
    <property type="term" value="F:pyridoxal phosphate binding"/>
    <property type="evidence" value="ECO:0007669"/>
    <property type="project" value="UniProtKB-ARBA"/>
</dbReference>
<reference evidence="6 7" key="1">
    <citation type="submission" date="2019-08" db="EMBL/GenBank/DDBJ databases">
        <title>In-depth cultivation of the pig gut microbiome towards novel bacterial diversity and tailored functional studies.</title>
        <authorList>
            <person name="Wylensek D."/>
            <person name="Hitch T.C.A."/>
            <person name="Clavel T."/>
        </authorList>
    </citation>
    <scope>NUCLEOTIDE SEQUENCE [LARGE SCALE GENOMIC DNA]</scope>
    <source>
        <strain evidence="6 7">Med78-601-WT-4W-RMD-3</strain>
    </source>
</reference>
<keyword evidence="6" id="KW-0808">Transferase</keyword>
<dbReference type="EMBL" id="VULR01000023">
    <property type="protein sequence ID" value="MSS44351.1"/>
    <property type="molecule type" value="Genomic_DNA"/>
</dbReference>
<dbReference type="SUPFAM" id="SSF53383">
    <property type="entry name" value="PLP-dependent transferases"/>
    <property type="match status" value="1"/>
</dbReference>
<keyword evidence="6" id="KW-0032">Aminotransferase</keyword>
<evidence type="ECO:0000256" key="3">
    <source>
        <dbReference type="PIRSR" id="PIRSR000390-1"/>
    </source>
</evidence>
<dbReference type="InterPro" id="IPR015422">
    <property type="entry name" value="PyrdxlP-dep_Trfase_small"/>
</dbReference>
<dbReference type="PANTHER" id="PTHR30244">
    <property type="entry name" value="TRANSAMINASE"/>
    <property type="match status" value="1"/>
</dbReference>
<evidence type="ECO:0000256" key="4">
    <source>
        <dbReference type="PIRSR" id="PIRSR000390-2"/>
    </source>
</evidence>
<comment type="caution">
    <text evidence="6">The sequence shown here is derived from an EMBL/GenBank/DDBJ whole genome shotgun (WGS) entry which is preliminary data.</text>
</comment>
<dbReference type="Proteomes" id="UP000462760">
    <property type="component" value="Unassembled WGS sequence"/>
</dbReference>
<dbReference type="InterPro" id="IPR000653">
    <property type="entry name" value="DegT/StrS_aminotransferase"/>
</dbReference>
<evidence type="ECO:0000313" key="7">
    <source>
        <dbReference type="Proteomes" id="UP000462760"/>
    </source>
</evidence>
<dbReference type="OrthoDB" id="9810913at2"/>
<name>A0A844FK83_9FIRM</name>
<comment type="similarity">
    <text evidence="2 5">Belongs to the DegT/DnrJ/EryC1 family.</text>
</comment>
<evidence type="ECO:0000256" key="1">
    <source>
        <dbReference type="ARBA" id="ARBA00022898"/>
    </source>
</evidence>
<dbReference type="Gene3D" id="3.40.640.10">
    <property type="entry name" value="Type I PLP-dependent aspartate aminotransferase-like (Major domain)"/>
    <property type="match status" value="1"/>
</dbReference>
<dbReference type="PIRSF" id="PIRSF000390">
    <property type="entry name" value="PLP_StrS"/>
    <property type="match status" value="1"/>
</dbReference>
<dbReference type="GO" id="GO:0000271">
    <property type="term" value="P:polysaccharide biosynthetic process"/>
    <property type="evidence" value="ECO:0007669"/>
    <property type="project" value="TreeGrafter"/>
</dbReference>
<dbReference type="CDD" id="cd00616">
    <property type="entry name" value="AHBA_syn"/>
    <property type="match status" value="1"/>
</dbReference>
<evidence type="ECO:0000256" key="2">
    <source>
        <dbReference type="ARBA" id="ARBA00037999"/>
    </source>
</evidence>
<dbReference type="AlphaFoldDB" id="A0A844FK83"/>
<dbReference type="InterPro" id="IPR015421">
    <property type="entry name" value="PyrdxlP-dep_Trfase_major"/>
</dbReference>